<dbReference type="EMBL" id="VANU01000003">
    <property type="protein sequence ID" value="TLP38630.1"/>
    <property type="molecule type" value="Genomic_DNA"/>
</dbReference>
<organism evidence="1 2">
    <name type="scientific">Arcobacter arenosus</name>
    <dbReference type="NCBI Taxonomy" id="2576037"/>
    <lineage>
        <taxon>Bacteria</taxon>
        <taxon>Pseudomonadati</taxon>
        <taxon>Campylobacterota</taxon>
        <taxon>Epsilonproteobacteria</taxon>
        <taxon>Campylobacterales</taxon>
        <taxon>Arcobacteraceae</taxon>
        <taxon>Arcobacter</taxon>
    </lineage>
</organism>
<reference evidence="1 2" key="1">
    <citation type="submission" date="2019-05" db="EMBL/GenBank/DDBJ databases">
        <title>Arcobacter sp. nov., isolated from sea sediment.</title>
        <authorList>
            <person name="Kim W."/>
        </authorList>
    </citation>
    <scope>NUCLEOTIDE SEQUENCE [LARGE SCALE GENOMIC DNA]</scope>
    <source>
        <strain evidence="1 2">CAU 1517</strain>
    </source>
</reference>
<proteinExistence type="predicted"/>
<protein>
    <submittedName>
        <fullName evidence="1">Uncharacterized protein</fullName>
    </submittedName>
</protein>
<sequence length="96" mass="11495">MKTPKLKFYDKGFISKYSNYTEVQILSAGTAVLKLKIYEDRICRDTFECQASRVFNEEYLNRNYDENFLKNLFESDKKEIIHRDKENGILIKIKKD</sequence>
<dbReference type="AlphaFoldDB" id="A0A5R8Y1R7"/>
<evidence type="ECO:0000313" key="2">
    <source>
        <dbReference type="Proteomes" id="UP000308901"/>
    </source>
</evidence>
<comment type="caution">
    <text evidence="1">The sequence shown here is derived from an EMBL/GenBank/DDBJ whole genome shotgun (WGS) entry which is preliminary data.</text>
</comment>
<keyword evidence="2" id="KW-1185">Reference proteome</keyword>
<dbReference type="Proteomes" id="UP000308901">
    <property type="component" value="Unassembled WGS sequence"/>
</dbReference>
<name>A0A5R8Y1R7_9BACT</name>
<dbReference type="OrthoDB" id="5345251at2"/>
<evidence type="ECO:0000313" key="1">
    <source>
        <dbReference type="EMBL" id="TLP38630.1"/>
    </source>
</evidence>
<gene>
    <name evidence="1" type="ORF">FDK22_08925</name>
</gene>
<accession>A0A5R8Y1R7</accession>